<dbReference type="Gene3D" id="3.40.50.300">
    <property type="entry name" value="P-loop containing nucleotide triphosphate hydrolases"/>
    <property type="match status" value="1"/>
</dbReference>
<evidence type="ECO:0000313" key="6">
    <source>
        <dbReference type="EMBL" id="KXN75263.1"/>
    </source>
</evidence>
<gene>
    <name evidence="6" type="ORF">AYJ53_00030</name>
</gene>
<dbReference type="InterPro" id="IPR027417">
    <property type="entry name" value="P-loop_NTPase"/>
</dbReference>
<evidence type="ECO:0000259" key="5">
    <source>
        <dbReference type="PROSITE" id="PS50893"/>
    </source>
</evidence>
<dbReference type="AlphaFoldDB" id="A0A9X0J5B0"/>
<dbReference type="PANTHER" id="PTHR42711">
    <property type="entry name" value="ABC TRANSPORTER ATP-BINDING PROTEIN"/>
    <property type="match status" value="1"/>
</dbReference>
<dbReference type="Proteomes" id="UP000070346">
    <property type="component" value="Unassembled WGS sequence"/>
</dbReference>
<evidence type="ECO:0000256" key="4">
    <source>
        <dbReference type="ARBA" id="ARBA00022840"/>
    </source>
</evidence>
<dbReference type="SUPFAM" id="SSF52540">
    <property type="entry name" value="P-loop containing nucleoside triphosphate hydrolases"/>
    <property type="match status" value="1"/>
</dbReference>
<feature type="domain" description="ABC transporter" evidence="5">
    <location>
        <begin position="6"/>
        <end position="241"/>
    </location>
</feature>
<sequence>MTNIIFKALNITRFYKEKNDIFHAVSGISFELHAGEVISFVGPNGAGKTTLIKSISNYLIPNLGQIEVEGIDLTKKPRQARKQMGIVFGGDRGFYNNATARDNLEFFARILGVKERHIKSNVQHALETVNLANVADKKAGSYSKGMLQRLHIARGLVNHPKILMLDEPTAGLDIESVISIRKLVKKLADDGCGIILTSHDMTDIETLADRIFLIGGGKIYYEGSIAGVKAFAHVDETASLTDAYLAVANKLKRK</sequence>
<dbReference type="SMART" id="SM00382">
    <property type="entry name" value="AAA"/>
    <property type="match status" value="1"/>
</dbReference>
<dbReference type="GO" id="GO:0005524">
    <property type="term" value="F:ATP binding"/>
    <property type="evidence" value="ECO:0007669"/>
    <property type="project" value="UniProtKB-KW"/>
</dbReference>
<dbReference type="RefSeq" id="WP_061400899.1">
    <property type="nucleotide sequence ID" value="NZ_LSNG01000041.1"/>
</dbReference>
<dbReference type="InterPro" id="IPR003439">
    <property type="entry name" value="ABC_transporter-like_ATP-bd"/>
</dbReference>
<evidence type="ECO:0000256" key="2">
    <source>
        <dbReference type="ARBA" id="ARBA00022448"/>
    </source>
</evidence>
<proteinExistence type="inferred from homology"/>
<dbReference type="EMBL" id="LSNG01000041">
    <property type="protein sequence ID" value="KXN75263.1"/>
    <property type="molecule type" value="Genomic_DNA"/>
</dbReference>
<evidence type="ECO:0000256" key="3">
    <source>
        <dbReference type="ARBA" id="ARBA00022741"/>
    </source>
</evidence>
<organism evidence="6 7">
    <name type="scientific">Lactobacillus johnsonii</name>
    <dbReference type="NCBI Taxonomy" id="33959"/>
    <lineage>
        <taxon>Bacteria</taxon>
        <taxon>Bacillati</taxon>
        <taxon>Bacillota</taxon>
        <taxon>Bacilli</taxon>
        <taxon>Lactobacillales</taxon>
        <taxon>Lactobacillaceae</taxon>
        <taxon>Lactobacillus</taxon>
    </lineage>
</organism>
<dbReference type="Pfam" id="PF00005">
    <property type="entry name" value="ABC_tran"/>
    <property type="match status" value="1"/>
</dbReference>
<dbReference type="OrthoDB" id="9804819at2"/>
<keyword evidence="3" id="KW-0547">Nucleotide-binding</keyword>
<comment type="similarity">
    <text evidence="1">Belongs to the ABC transporter superfamily.</text>
</comment>
<dbReference type="GO" id="GO:0016887">
    <property type="term" value="F:ATP hydrolysis activity"/>
    <property type="evidence" value="ECO:0007669"/>
    <property type="project" value="InterPro"/>
</dbReference>
<keyword evidence="4 6" id="KW-0067">ATP-binding</keyword>
<protein>
    <submittedName>
        <fullName evidence="6">Na+ ABC transporter ATP-binding protein</fullName>
    </submittedName>
</protein>
<dbReference type="PANTHER" id="PTHR42711:SF5">
    <property type="entry name" value="ABC TRANSPORTER ATP-BINDING PROTEIN NATA"/>
    <property type="match status" value="1"/>
</dbReference>
<keyword evidence="2" id="KW-0813">Transport</keyword>
<comment type="caution">
    <text evidence="6">The sequence shown here is derived from an EMBL/GenBank/DDBJ whole genome shotgun (WGS) entry which is preliminary data.</text>
</comment>
<accession>A0A9X0J5B0</accession>
<name>A0A9X0J5B0_LACJH</name>
<reference evidence="6 7" key="1">
    <citation type="submission" date="2016-02" db="EMBL/GenBank/DDBJ databases">
        <title>Complete Genome Sequences of Lactobacillus johnsonii Strain W1.</title>
        <authorList>
            <person name="Sun Y."/>
            <person name="Wu X."/>
        </authorList>
    </citation>
    <scope>NUCLEOTIDE SEQUENCE [LARGE SCALE GENOMIC DNA]</scope>
    <source>
        <strain evidence="6 7">W1</strain>
    </source>
</reference>
<evidence type="ECO:0000256" key="1">
    <source>
        <dbReference type="ARBA" id="ARBA00005417"/>
    </source>
</evidence>
<dbReference type="InterPro" id="IPR050763">
    <property type="entry name" value="ABC_transporter_ATP-binding"/>
</dbReference>
<dbReference type="InterPro" id="IPR003593">
    <property type="entry name" value="AAA+_ATPase"/>
</dbReference>
<evidence type="ECO:0000313" key="7">
    <source>
        <dbReference type="Proteomes" id="UP000070346"/>
    </source>
</evidence>
<dbReference type="PROSITE" id="PS50893">
    <property type="entry name" value="ABC_TRANSPORTER_2"/>
    <property type="match status" value="1"/>
</dbReference>